<accession>A0A1U9YU04</accession>
<dbReference type="Pfam" id="PF08868">
    <property type="entry name" value="YugN"/>
    <property type="match status" value="1"/>
</dbReference>
<sequence>MIIEKTSLIGKKSDLAYLDEITTKLGFVRWQWEYTRATYDYKIEDKINQAEFFLRINTRAESGKLESPDAVLAVEDVYIGRTTFPHGLDYDIQVPEPVMHKVQQKLGQLEQLLA</sequence>
<evidence type="ECO:0000313" key="2">
    <source>
        <dbReference type="Proteomes" id="UP000192727"/>
    </source>
</evidence>
<gene>
    <name evidence="1" type="ORF">B7C51_21185</name>
</gene>
<evidence type="ECO:0000313" key="1">
    <source>
        <dbReference type="EMBL" id="ARF69811.1"/>
    </source>
</evidence>
<proteinExistence type="predicted"/>
<dbReference type="EMBL" id="CP020557">
    <property type="protein sequence ID" value="ARF69811.1"/>
    <property type="molecule type" value="Genomic_DNA"/>
</dbReference>
<reference evidence="1 2" key="1">
    <citation type="submission" date="2017-03" db="EMBL/GenBank/DDBJ databases">
        <title>Paenibacillus larvae genome sequencing.</title>
        <authorList>
            <person name="Dingman D.W."/>
        </authorList>
    </citation>
    <scope>NUCLEOTIDE SEQUENCE [LARGE SCALE GENOMIC DNA]</scope>
    <source>
        <strain evidence="1 2">SAG 10367</strain>
    </source>
</reference>
<organism evidence="1 2">
    <name type="scientific">Paenibacillus larvae subsp. pulvifaciens</name>
    <dbReference type="NCBI Taxonomy" id="1477"/>
    <lineage>
        <taxon>Bacteria</taxon>
        <taxon>Bacillati</taxon>
        <taxon>Bacillota</taxon>
        <taxon>Bacilli</taxon>
        <taxon>Bacillales</taxon>
        <taxon>Paenibacillaceae</taxon>
        <taxon>Paenibacillus</taxon>
    </lineage>
</organism>
<dbReference type="Proteomes" id="UP000192727">
    <property type="component" value="Chromosome"/>
</dbReference>
<dbReference type="AlphaFoldDB" id="A0A1U9YU04"/>
<name>A0A1U9YU04_9BACL</name>
<dbReference type="Gene3D" id="3.30.310.100">
    <property type="entry name" value="YugN-like"/>
    <property type="match status" value="1"/>
</dbReference>
<protein>
    <submittedName>
        <fullName evidence="1">Uncharacterized protein</fullName>
    </submittedName>
</protein>
<dbReference type="InterPro" id="IPR014967">
    <property type="entry name" value="Uncharacterised_YugN-like"/>
</dbReference>
<dbReference type="InterPro" id="IPR036491">
    <property type="entry name" value="YugN-like_sf"/>
</dbReference>
<dbReference type="RefSeq" id="WP_024094378.1">
    <property type="nucleotide sequence ID" value="NZ_CP020327.1"/>
</dbReference>
<dbReference type="SUPFAM" id="SSF160755">
    <property type="entry name" value="YugN-like"/>
    <property type="match status" value="1"/>
</dbReference>
<dbReference type="GeneID" id="64219528"/>